<organism evidence="1 2">
    <name type="scientific">Rhamnella rubrinervis</name>
    <dbReference type="NCBI Taxonomy" id="2594499"/>
    <lineage>
        <taxon>Eukaryota</taxon>
        <taxon>Viridiplantae</taxon>
        <taxon>Streptophyta</taxon>
        <taxon>Embryophyta</taxon>
        <taxon>Tracheophyta</taxon>
        <taxon>Spermatophyta</taxon>
        <taxon>Magnoliopsida</taxon>
        <taxon>eudicotyledons</taxon>
        <taxon>Gunneridae</taxon>
        <taxon>Pentapetalae</taxon>
        <taxon>rosids</taxon>
        <taxon>fabids</taxon>
        <taxon>Rosales</taxon>
        <taxon>Rhamnaceae</taxon>
        <taxon>rhamnoid group</taxon>
        <taxon>Rhamneae</taxon>
        <taxon>Rhamnella</taxon>
    </lineage>
</organism>
<proteinExistence type="predicted"/>
<dbReference type="Proteomes" id="UP000796880">
    <property type="component" value="Unassembled WGS sequence"/>
</dbReference>
<reference evidence="1" key="1">
    <citation type="submission" date="2020-03" db="EMBL/GenBank/DDBJ databases">
        <title>A high-quality chromosome-level genome assembly of a woody plant with both climbing and erect habits, Rhamnella rubrinervis.</title>
        <authorList>
            <person name="Lu Z."/>
            <person name="Yang Y."/>
            <person name="Zhu X."/>
            <person name="Sun Y."/>
        </authorList>
    </citation>
    <scope>NUCLEOTIDE SEQUENCE</scope>
    <source>
        <strain evidence="1">BYM</strain>
        <tissue evidence="1">Leaf</tissue>
    </source>
</reference>
<protein>
    <submittedName>
        <fullName evidence="1">Uncharacterized protein</fullName>
    </submittedName>
</protein>
<name>A0A8K0H0X0_9ROSA</name>
<keyword evidence="2" id="KW-1185">Reference proteome</keyword>
<dbReference type="EMBL" id="VOIH02000006">
    <property type="protein sequence ID" value="KAF3443654.1"/>
    <property type="molecule type" value="Genomic_DNA"/>
</dbReference>
<comment type="caution">
    <text evidence="1">The sequence shown here is derived from an EMBL/GenBank/DDBJ whole genome shotgun (WGS) entry which is preliminary data.</text>
</comment>
<gene>
    <name evidence="1" type="ORF">FNV43_RR13344</name>
</gene>
<sequence length="206" mass="23774">MDICKSISVCSWIDNCIACTSQFVLLLPAQVTSQTSRDVEVAPRSIQQDLKLLKRHTVAVPSLDRDIIYMDKCQFEDFHIEHQEDMYWWCLYQYDDNDIVGGFSYELNMIQCLDQLGKLTIFREAAQLTLLAAYSTKGNWGGNNQEKHKRVGRNWNINNKRPRGNDNRQGPAQCRACFIRHDELSPDQEVEFTIDVVLRTVPVSKA</sequence>
<evidence type="ECO:0000313" key="2">
    <source>
        <dbReference type="Proteomes" id="UP000796880"/>
    </source>
</evidence>
<evidence type="ECO:0000313" key="1">
    <source>
        <dbReference type="EMBL" id="KAF3443654.1"/>
    </source>
</evidence>
<dbReference type="AlphaFoldDB" id="A0A8K0H0X0"/>
<accession>A0A8K0H0X0</accession>